<sequence>MKNSKLITIIVALISLVGIVLFIMTMGADEEDPIALSKAVSPLVTYSLILLILTAGVTVLASILSLFKNPEALKKSLLGLLAMGVLLVISYMLASDSQVLGATKEVVAEAGSSVSKYTSTGIWLSIILIVIAGGFFVWDLLKGIVKS</sequence>
<protein>
    <submittedName>
        <fullName evidence="2">Uncharacterized protein</fullName>
    </submittedName>
</protein>
<gene>
    <name evidence="2" type="ORF">Pbs1_16250</name>
</gene>
<feature type="transmembrane region" description="Helical" evidence="1">
    <location>
        <begin position="43"/>
        <end position="64"/>
    </location>
</feature>
<feature type="transmembrane region" description="Helical" evidence="1">
    <location>
        <begin position="76"/>
        <end position="94"/>
    </location>
</feature>
<dbReference type="AlphaFoldDB" id="A0AB33KWR9"/>
<dbReference type="EMBL" id="AP035888">
    <property type="protein sequence ID" value="BFP68282.1"/>
    <property type="molecule type" value="Genomic_DNA"/>
</dbReference>
<keyword evidence="1" id="KW-0812">Transmembrane</keyword>
<proteinExistence type="predicted"/>
<keyword evidence="1" id="KW-1133">Transmembrane helix</keyword>
<feature type="transmembrane region" description="Helical" evidence="1">
    <location>
        <begin position="122"/>
        <end position="141"/>
    </location>
</feature>
<organism evidence="2">
    <name type="scientific">Tenacibaculum sp. Pbs-1</name>
    <dbReference type="NCBI Taxonomy" id="3238748"/>
    <lineage>
        <taxon>Bacteria</taxon>
        <taxon>Pseudomonadati</taxon>
        <taxon>Bacteroidota</taxon>
        <taxon>Flavobacteriia</taxon>
        <taxon>Flavobacteriales</taxon>
        <taxon>Flavobacteriaceae</taxon>
        <taxon>Tenacibaculum</taxon>
    </lineage>
</organism>
<evidence type="ECO:0000313" key="2">
    <source>
        <dbReference type="EMBL" id="BFP68282.1"/>
    </source>
</evidence>
<reference evidence="2" key="1">
    <citation type="submission" date="2024-08" db="EMBL/GenBank/DDBJ databases">
        <title>Whole genome sequence of Tenacibaculum sp. strain pbs-1 associated with black-spot shell disease in Akoya pearl oysters.</title>
        <authorList>
            <person name="Sakatoku A."/>
            <person name="Suzuki T."/>
            <person name="Hatano K."/>
            <person name="Seki M."/>
            <person name="Tanaka D."/>
            <person name="Nakamura S."/>
            <person name="Suzuki N."/>
            <person name="Isshiki T."/>
        </authorList>
    </citation>
    <scope>NUCLEOTIDE SEQUENCE</scope>
    <source>
        <strain evidence="2">Pbs-1</strain>
    </source>
</reference>
<evidence type="ECO:0000256" key="1">
    <source>
        <dbReference type="SAM" id="Phobius"/>
    </source>
</evidence>
<accession>A0AB33KWR9</accession>
<feature type="transmembrane region" description="Helical" evidence="1">
    <location>
        <begin position="7"/>
        <end position="28"/>
    </location>
</feature>
<keyword evidence="1" id="KW-0472">Membrane</keyword>
<name>A0AB33KWR9_9FLAO</name>